<dbReference type="Gene3D" id="3.40.1110.10">
    <property type="entry name" value="Calcium-transporting ATPase, cytoplasmic domain N"/>
    <property type="match status" value="1"/>
</dbReference>
<comment type="subcellular location">
    <subcellularLocation>
        <location evidence="1">Membrane</location>
    </subcellularLocation>
</comment>
<dbReference type="InterPro" id="IPR023214">
    <property type="entry name" value="HAD_sf"/>
</dbReference>
<dbReference type="Gene3D" id="3.40.50.1000">
    <property type="entry name" value="HAD superfamily/HAD-like"/>
    <property type="match status" value="1"/>
</dbReference>
<protein>
    <submittedName>
        <fullName evidence="8">Putative transmembrane protein</fullName>
    </submittedName>
</protein>
<gene>
    <name evidence="8" type="ORF">DLAC_00412</name>
</gene>
<dbReference type="SUPFAM" id="SSF81660">
    <property type="entry name" value="Metal cation-transporting ATPase, ATP-binding domain N"/>
    <property type="match status" value="1"/>
</dbReference>
<feature type="transmembrane region" description="Helical" evidence="6">
    <location>
        <begin position="104"/>
        <end position="125"/>
    </location>
</feature>
<dbReference type="GO" id="GO:0016020">
    <property type="term" value="C:membrane"/>
    <property type="evidence" value="ECO:0007669"/>
    <property type="project" value="UniProtKB-SubCell"/>
</dbReference>
<dbReference type="InParanoid" id="A0A152A9N1"/>
<sequence>MNNQESTSSIPNNISSNNVEGLDDQSNFGYSRNGSMRSKHMYRDDVSVAFQDHYSNIQKIHQHPETGLTTNQASEKLIDLIQNILNEKEMINPFPTFQIMKKELFKVTSLLYILGVVMLVVAYGLEAEKGIKSAYIIVEAVLLLAFILLHLFMHIREQRLEHNETIAKARGHLQRYIKYGDVLQDGVTVTSESISLVSVCRDERWRKIPLNMLVEGDLVSLREGEKAQVALQCIEPSFREVHFAPNEIYTSETLGHKLQLLQPDMQKEEVAQFVENLFNSGRCCFQVKYTPMIKQIEMSIDEPSVKRPINPVINAINYIYVVIERFLWISVGFSLLANIFRSIFQSERNLVDLLIIRQANLIIAFSFVMLPCVLLLITYSIGHAKLLALFDVLQERSLKGEISDSHPALNFDTDYSDDKIPDIPFKLMINYWEAILSSKHVAFSHSSNLLHHVASTTVICCIDKDGIVSEPVNTVNEICFLEDEPVCLELSAEYTHTQYSISFNDSSWKDHINALKPLGLDCLLNRTCRIHSISPNNSRSNSMLHHLHHSSQVYSSDQASKIQLIRDREVSSDTNTQCLCLLAKEIGFSEDVSNQFIKLKEIHTLTQHHQKDATKQSDSTSNLKILNSADPSPYMISQVAKDISSETLQLLSKGSTDLVIEHCQLYWDGETIRVFDDAAKEKVKQIYHKWVVNEGLSSISFAYKPIENKFKKLFTYGSINSPLVDVRFSNSNLLNLKSPQKIEIPSISQNSKNLNLPNSLNINNNNSSNNMNNNNNNSSNNSSSAKSSDIQQTTPPPTIVNKKIKNNLLSPKSDIIIVVESPLHGSGSAELTPKPRKKPFLSGDSYLKPKSLVSKLKKKSKKLKSDPISLPPVELEYESGDDLQKSQPPSPLFSKRKPSINENNNIQKVFAKDKPTITITNNDDEEEEEDNNNNNSNSNEDVTNSQTSSNDESNSVSSEYSNNDSETESDVFSKKDDSYSVSETSESDVNNNNNNNNKKNRHLSLPKSKKPDNNIKKNKSNKKKNIIKNKSYDEEEDNEMEENLDDADKEDSQLVVTGNDEDEEIQEIKITTMEDDTKIVKVECQDEEDDEDILDGSNPILKINDIDNQDALEQLQMNQIFIGMVGMKELPKSHANHFIEVLRNAGIRFVYFSDKDRRSSNGFVNKLGLETDWNCCISLRDPGPDEVQIPDGPSKLPRGISSVRKHLEEVDNVPLLVPMFSDCTPQSKEEMIKILQENGEVVCCIGSALNYENTNIFCQSDLAFSLEPAVTRCLGVPLSKSDPKPLLTSRNFFETKEITHHLPMNSSHIDTKRVPSEYPSTHSLCTDITSLPCSLIFHRRTDFNEILKFFHVGRQLLTNTRQCLLFILSASMSLVLMTFLGGILALSMTDDRVIGEVPLTGLQLMWLEFIIIPILGFSLLATPEDPNLMKTLSPKNNSEFKHIPTFARYIAIRLVPSILLTTFFFLWSLHSLTGVSWANIFGGNLSEWSDHRSSIPYSHALLVSQNIMMFAFVYYLCITSISFIHHTQSIRTFNPLNNHIWVLLVLLSLGLQVAFSFVSLKVIDGIHLLTHIGIELYIILFCWAIMVILLDEFVKRLYKKWFDDLQLELRLEFDTKLGMHSPI</sequence>
<feature type="compositionally biased region" description="Acidic residues" evidence="5">
    <location>
        <begin position="922"/>
        <end position="931"/>
    </location>
</feature>
<feature type="transmembrane region" description="Helical" evidence="6">
    <location>
        <begin position="1507"/>
        <end position="1527"/>
    </location>
</feature>
<keyword evidence="3 6" id="KW-1133">Transmembrane helix</keyword>
<evidence type="ECO:0000256" key="1">
    <source>
        <dbReference type="ARBA" id="ARBA00004370"/>
    </source>
</evidence>
<dbReference type="PANTHER" id="PTHR13219:SF6">
    <property type="entry name" value="TRANSMEMBRANE PROTEIN 94"/>
    <property type="match status" value="1"/>
</dbReference>
<feature type="compositionally biased region" description="Low complexity" evidence="5">
    <location>
        <begin position="932"/>
        <end position="964"/>
    </location>
</feature>
<evidence type="ECO:0000256" key="5">
    <source>
        <dbReference type="SAM" id="MobiDB-lite"/>
    </source>
</evidence>
<evidence type="ECO:0000256" key="6">
    <source>
        <dbReference type="SAM" id="Phobius"/>
    </source>
</evidence>
<dbReference type="SUPFAM" id="SSF81665">
    <property type="entry name" value="Calcium ATPase, transmembrane domain M"/>
    <property type="match status" value="1"/>
</dbReference>
<evidence type="ECO:0000313" key="9">
    <source>
        <dbReference type="Proteomes" id="UP000076078"/>
    </source>
</evidence>
<feature type="transmembrane region" description="Helical" evidence="6">
    <location>
        <begin position="131"/>
        <end position="152"/>
    </location>
</feature>
<accession>A0A152A9N1</accession>
<feature type="transmembrane region" description="Helical" evidence="6">
    <location>
        <begin position="1363"/>
        <end position="1384"/>
    </location>
</feature>
<dbReference type="Pfam" id="PF00689">
    <property type="entry name" value="Cation_ATPase_C"/>
    <property type="match status" value="1"/>
</dbReference>
<dbReference type="OMA" id="KSHANHF"/>
<feature type="transmembrane region" description="Helical" evidence="6">
    <location>
        <begin position="1450"/>
        <end position="1469"/>
    </location>
</feature>
<dbReference type="Gene3D" id="2.70.150.10">
    <property type="entry name" value="Calcium-transporting ATPase, cytoplasmic transduction domain A"/>
    <property type="match status" value="1"/>
</dbReference>
<feature type="compositionally biased region" description="Low complexity" evidence="5">
    <location>
        <begin position="753"/>
        <end position="788"/>
    </location>
</feature>
<feature type="compositionally biased region" description="Basic residues" evidence="5">
    <location>
        <begin position="998"/>
        <end position="1008"/>
    </location>
</feature>
<keyword evidence="9" id="KW-1185">Reference proteome</keyword>
<dbReference type="SUPFAM" id="SSF56784">
    <property type="entry name" value="HAD-like"/>
    <property type="match status" value="1"/>
</dbReference>
<name>A0A152A9N1_TIELA</name>
<dbReference type="InterPro" id="IPR006068">
    <property type="entry name" value="ATPase_P-typ_cation-transptr_C"/>
</dbReference>
<dbReference type="FunCoup" id="A0A152A9N1">
    <property type="interactions" value="36"/>
</dbReference>
<comment type="caution">
    <text evidence="8">The sequence shown here is derived from an EMBL/GenBank/DDBJ whole genome shotgun (WGS) entry which is preliminary data.</text>
</comment>
<feature type="compositionally biased region" description="Polar residues" evidence="5">
    <location>
        <begin position="24"/>
        <end position="34"/>
    </location>
</feature>
<feature type="compositionally biased region" description="Low complexity" evidence="5">
    <location>
        <begin position="8"/>
        <end position="18"/>
    </location>
</feature>
<reference evidence="8 9" key="1">
    <citation type="submission" date="2015-12" db="EMBL/GenBank/DDBJ databases">
        <title>Dictyostelia acquired genes for synthesis and detection of signals that induce cell-type specialization by lateral gene transfer from prokaryotes.</title>
        <authorList>
            <person name="Gloeckner G."/>
            <person name="Schaap P."/>
        </authorList>
    </citation>
    <scope>NUCLEOTIDE SEQUENCE [LARGE SCALE GENOMIC DNA]</scope>
    <source>
        <strain evidence="8 9">TK</strain>
    </source>
</reference>
<organism evidence="8 9">
    <name type="scientific">Tieghemostelium lacteum</name>
    <name type="common">Slime mold</name>
    <name type="synonym">Dictyostelium lacteum</name>
    <dbReference type="NCBI Taxonomy" id="361077"/>
    <lineage>
        <taxon>Eukaryota</taxon>
        <taxon>Amoebozoa</taxon>
        <taxon>Evosea</taxon>
        <taxon>Eumycetozoa</taxon>
        <taxon>Dictyostelia</taxon>
        <taxon>Dictyosteliales</taxon>
        <taxon>Raperosteliaceae</taxon>
        <taxon>Tieghemostelium</taxon>
    </lineage>
</organism>
<keyword evidence="4 6" id="KW-0472">Membrane</keyword>
<keyword evidence="2 6" id="KW-0812">Transmembrane</keyword>
<feature type="domain" description="Cation-transporting P-type ATPase C-terminal" evidence="7">
    <location>
        <begin position="1397"/>
        <end position="1597"/>
    </location>
</feature>
<feature type="compositionally biased region" description="Acidic residues" evidence="5">
    <location>
        <begin position="1033"/>
        <end position="1049"/>
    </location>
</feature>
<dbReference type="InterPro" id="IPR023298">
    <property type="entry name" value="ATPase_P-typ_TM_dom_sf"/>
</dbReference>
<feature type="region of interest" description="Disordered" evidence="5">
    <location>
        <begin position="825"/>
        <end position="1050"/>
    </location>
</feature>
<dbReference type="EMBL" id="LODT01000001">
    <property type="protein sequence ID" value="KYR02932.1"/>
    <property type="molecule type" value="Genomic_DNA"/>
</dbReference>
<dbReference type="OrthoDB" id="5568754at2759"/>
<proteinExistence type="predicted"/>
<evidence type="ECO:0000256" key="2">
    <source>
        <dbReference type="ARBA" id="ARBA00022692"/>
    </source>
</evidence>
<feature type="compositionally biased region" description="Polar residues" evidence="5">
    <location>
        <begin position="979"/>
        <end position="989"/>
    </location>
</feature>
<dbReference type="Gene3D" id="1.20.1110.10">
    <property type="entry name" value="Calcium-transporting ATPase, transmembrane domain"/>
    <property type="match status" value="2"/>
</dbReference>
<feature type="compositionally biased region" description="Basic residues" evidence="5">
    <location>
        <begin position="1016"/>
        <end position="1027"/>
    </location>
</feature>
<dbReference type="InterPro" id="IPR036412">
    <property type="entry name" value="HAD-like_sf"/>
</dbReference>
<feature type="transmembrane region" description="Helical" evidence="6">
    <location>
        <begin position="1539"/>
        <end position="1560"/>
    </location>
</feature>
<evidence type="ECO:0000313" key="8">
    <source>
        <dbReference type="EMBL" id="KYR02932.1"/>
    </source>
</evidence>
<evidence type="ECO:0000256" key="3">
    <source>
        <dbReference type="ARBA" id="ARBA00022989"/>
    </source>
</evidence>
<feature type="region of interest" description="Disordered" evidence="5">
    <location>
        <begin position="1"/>
        <end position="34"/>
    </location>
</feature>
<evidence type="ECO:0000256" key="4">
    <source>
        <dbReference type="ARBA" id="ARBA00023136"/>
    </source>
</evidence>
<feature type="region of interest" description="Disordered" evidence="5">
    <location>
        <begin position="753"/>
        <end position="805"/>
    </location>
</feature>
<dbReference type="InterPro" id="IPR039720">
    <property type="entry name" value="TMEM94"/>
</dbReference>
<dbReference type="STRING" id="361077.A0A152A9N1"/>
<dbReference type="Proteomes" id="UP000076078">
    <property type="component" value="Unassembled WGS sequence"/>
</dbReference>
<dbReference type="GO" id="GO:0000166">
    <property type="term" value="F:nucleotide binding"/>
    <property type="evidence" value="ECO:0007669"/>
    <property type="project" value="InterPro"/>
</dbReference>
<evidence type="ECO:0000259" key="7">
    <source>
        <dbReference type="Pfam" id="PF00689"/>
    </source>
</evidence>
<feature type="transmembrane region" description="Helical" evidence="6">
    <location>
        <begin position="356"/>
        <end position="377"/>
    </location>
</feature>
<dbReference type="PANTHER" id="PTHR13219">
    <property type="entry name" value="TRANSMEMBRANE PROTEIN 94"/>
    <property type="match status" value="1"/>
</dbReference>
<dbReference type="InterPro" id="IPR023299">
    <property type="entry name" value="ATPase_P-typ_cyto_dom_N"/>
</dbReference>
<feature type="transmembrane region" description="Helical" evidence="6">
    <location>
        <begin position="1566"/>
        <end position="1590"/>
    </location>
</feature>